<dbReference type="AlphaFoldDB" id="A0AAN5HZF1"/>
<feature type="non-terminal residue" evidence="11">
    <location>
        <position position="1"/>
    </location>
</feature>
<evidence type="ECO:0000256" key="9">
    <source>
        <dbReference type="SAM" id="Phobius"/>
    </source>
</evidence>
<evidence type="ECO:0000256" key="3">
    <source>
        <dbReference type="ARBA" id="ARBA00022692"/>
    </source>
</evidence>
<sequence length="249" mass="28486">SSENGTGENFPPERLPSDTVQLIFLFFVLMVGLPSNCVVFRRILSLYKASPRKNCVKVGFLLLHLNLVISDIMLLLLYALPKMLWNWTYEWRGTDGMCRTYKYLSMASFYLSSNIIVCIAVDRLRNVLSANKIRRRSTISTRGFILFAWLAAFGWSIPQLVVFQTVNVLPDSEIAWIQCSDIWTINLYRSPETTVPAPEWLLTPMLQHAYELAHLLLVFWGPLVALTICYAIIAIRLVQYSMNGTVSDH</sequence>
<dbReference type="EMBL" id="BTRK01000004">
    <property type="protein sequence ID" value="GMR46407.1"/>
    <property type="molecule type" value="Genomic_DNA"/>
</dbReference>
<evidence type="ECO:0000313" key="11">
    <source>
        <dbReference type="EMBL" id="GMR46407.1"/>
    </source>
</evidence>
<keyword evidence="4 9" id="KW-1133">Transmembrane helix</keyword>
<dbReference type="PRINTS" id="PR00237">
    <property type="entry name" value="GPCRRHODOPSN"/>
</dbReference>
<comment type="subcellular location">
    <subcellularLocation>
        <location evidence="1">Cell membrane</location>
        <topology evidence="1">Multi-pass membrane protein</topology>
    </subcellularLocation>
</comment>
<evidence type="ECO:0000256" key="7">
    <source>
        <dbReference type="ARBA" id="ARBA00023170"/>
    </source>
</evidence>
<dbReference type="GO" id="GO:0008528">
    <property type="term" value="F:G protein-coupled peptide receptor activity"/>
    <property type="evidence" value="ECO:0007669"/>
    <property type="project" value="TreeGrafter"/>
</dbReference>
<feature type="domain" description="G-protein coupled receptors family 1 profile" evidence="10">
    <location>
        <begin position="35"/>
        <end position="249"/>
    </location>
</feature>
<evidence type="ECO:0000256" key="6">
    <source>
        <dbReference type="ARBA" id="ARBA00023136"/>
    </source>
</evidence>
<keyword evidence="5" id="KW-0297">G-protein coupled receptor</keyword>
<name>A0AAN5HZF1_9BILA</name>
<keyword evidence="8" id="KW-0807">Transducer</keyword>
<keyword evidence="3 9" id="KW-0812">Transmembrane</keyword>
<feature type="transmembrane region" description="Helical" evidence="9">
    <location>
        <begin position="20"/>
        <end position="39"/>
    </location>
</feature>
<dbReference type="SUPFAM" id="SSF81321">
    <property type="entry name" value="Family A G protein-coupled receptor-like"/>
    <property type="match status" value="1"/>
</dbReference>
<feature type="transmembrane region" description="Helical" evidence="9">
    <location>
        <begin position="143"/>
        <end position="163"/>
    </location>
</feature>
<dbReference type="InterPro" id="IPR000276">
    <property type="entry name" value="GPCR_Rhodpsn"/>
</dbReference>
<dbReference type="Proteomes" id="UP001328107">
    <property type="component" value="Unassembled WGS sequence"/>
</dbReference>
<dbReference type="PROSITE" id="PS50262">
    <property type="entry name" value="G_PROTEIN_RECEP_F1_2"/>
    <property type="match status" value="1"/>
</dbReference>
<evidence type="ECO:0000313" key="12">
    <source>
        <dbReference type="Proteomes" id="UP001328107"/>
    </source>
</evidence>
<dbReference type="PANTHER" id="PTHR24230">
    <property type="entry name" value="G-PROTEIN COUPLED RECEPTOR"/>
    <property type="match status" value="1"/>
</dbReference>
<dbReference type="Gene3D" id="1.20.1070.10">
    <property type="entry name" value="Rhodopsin 7-helix transmembrane proteins"/>
    <property type="match status" value="1"/>
</dbReference>
<evidence type="ECO:0000256" key="4">
    <source>
        <dbReference type="ARBA" id="ARBA00022989"/>
    </source>
</evidence>
<gene>
    <name evidence="11" type="ORF">PMAYCL1PPCAC_16602</name>
</gene>
<proteinExistence type="predicted"/>
<evidence type="ECO:0000256" key="8">
    <source>
        <dbReference type="ARBA" id="ARBA00023224"/>
    </source>
</evidence>
<feature type="non-terminal residue" evidence="11">
    <location>
        <position position="249"/>
    </location>
</feature>
<dbReference type="GO" id="GO:0005886">
    <property type="term" value="C:plasma membrane"/>
    <property type="evidence" value="ECO:0007669"/>
    <property type="project" value="UniProtKB-SubCell"/>
</dbReference>
<keyword evidence="7" id="KW-0675">Receptor</keyword>
<dbReference type="PANTHER" id="PTHR24230:SF154">
    <property type="entry name" value="G-PROTEIN COUPLED RECEPTORS FAMILY 1 PROFILE DOMAIN-CONTAINING PROTEIN"/>
    <property type="match status" value="1"/>
</dbReference>
<keyword evidence="6 9" id="KW-0472">Membrane</keyword>
<feature type="transmembrane region" description="Helical" evidence="9">
    <location>
        <begin position="100"/>
        <end position="122"/>
    </location>
</feature>
<dbReference type="GO" id="GO:0007218">
    <property type="term" value="P:neuropeptide signaling pathway"/>
    <property type="evidence" value="ECO:0007669"/>
    <property type="project" value="TreeGrafter"/>
</dbReference>
<dbReference type="InterPro" id="IPR017452">
    <property type="entry name" value="GPCR_Rhodpsn_7TM"/>
</dbReference>
<feature type="transmembrane region" description="Helical" evidence="9">
    <location>
        <begin position="60"/>
        <end position="80"/>
    </location>
</feature>
<keyword evidence="2" id="KW-1003">Cell membrane</keyword>
<organism evidence="11 12">
    <name type="scientific">Pristionchus mayeri</name>
    <dbReference type="NCBI Taxonomy" id="1317129"/>
    <lineage>
        <taxon>Eukaryota</taxon>
        <taxon>Metazoa</taxon>
        <taxon>Ecdysozoa</taxon>
        <taxon>Nematoda</taxon>
        <taxon>Chromadorea</taxon>
        <taxon>Rhabditida</taxon>
        <taxon>Rhabditina</taxon>
        <taxon>Diplogasteromorpha</taxon>
        <taxon>Diplogasteroidea</taxon>
        <taxon>Neodiplogasteridae</taxon>
        <taxon>Pristionchus</taxon>
    </lineage>
</organism>
<dbReference type="Pfam" id="PF00001">
    <property type="entry name" value="7tm_1"/>
    <property type="match status" value="1"/>
</dbReference>
<comment type="caution">
    <text evidence="11">The sequence shown here is derived from an EMBL/GenBank/DDBJ whole genome shotgun (WGS) entry which is preliminary data.</text>
</comment>
<evidence type="ECO:0000259" key="10">
    <source>
        <dbReference type="PROSITE" id="PS50262"/>
    </source>
</evidence>
<reference evidence="12" key="1">
    <citation type="submission" date="2022-10" db="EMBL/GenBank/DDBJ databases">
        <title>Genome assembly of Pristionchus species.</title>
        <authorList>
            <person name="Yoshida K."/>
            <person name="Sommer R.J."/>
        </authorList>
    </citation>
    <scope>NUCLEOTIDE SEQUENCE [LARGE SCALE GENOMIC DNA]</scope>
    <source>
        <strain evidence="12">RS5460</strain>
    </source>
</reference>
<evidence type="ECO:0000256" key="1">
    <source>
        <dbReference type="ARBA" id="ARBA00004651"/>
    </source>
</evidence>
<accession>A0AAN5HZF1</accession>
<feature type="transmembrane region" description="Helical" evidence="9">
    <location>
        <begin position="212"/>
        <end position="233"/>
    </location>
</feature>
<keyword evidence="12" id="KW-1185">Reference proteome</keyword>
<evidence type="ECO:0000256" key="2">
    <source>
        <dbReference type="ARBA" id="ARBA00022475"/>
    </source>
</evidence>
<evidence type="ECO:0000256" key="5">
    <source>
        <dbReference type="ARBA" id="ARBA00023040"/>
    </source>
</evidence>
<protein>
    <recommendedName>
        <fullName evidence="10">G-protein coupled receptors family 1 profile domain-containing protein</fullName>
    </recommendedName>
</protein>